<dbReference type="GO" id="GO:0006308">
    <property type="term" value="P:DNA catabolic process"/>
    <property type="evidence" value="ECO:0007669"/>
    <property type="project" value="InterPro"/>
</dbReference>
<dbReference type="GO" id="GO:0046872">
    <property type="term" value="F:metal ion binding"/>
    <property type="evidence" value="ECO:0007669"/>
    <property type="project" value="UniProtKB-KW"/>
</dbReference>
<dbReference type="GO" id="GO:0016788">
    <property type="term" value="F:hydrolase activity, acting on ester bonds"/>
    <property type="evidence" value="ECO:0007669"/>
    <property type="project" value="InterPro"/>
</dbReference>
<dbReference type="SUPFAM" id="SSF48537">
    <property type="entry name" value="Phospholipase C/P1 nuclease"/>
    <property type="match status" value="1"/>
</dbReference>
<dbReference type="GO" id="GO:0003676">
    <property type="term" value="F:nucleic acid binding"/>
    <property type="evidence" value="ECO:0007669"/>
    <property type="project" value="InterPro"/>
</dbReference>
<keyword evidence="4" id="KW-0378">Hydrolase</keyword>
<keyword evidence="1" id="KW-0540">Nuclease</keyword>
<keyword evidence="3 7" id="KW-0255">Endonuclease</keyword>
<keyword evidence="2" id="KW-0479">Metal-binding</keyword>
<dbReference type="InterPro" id="IPR008947">
    <property type="entry name" value="PLipase_C/P1_nuclease_dom_sf"/>
</dbReference>
<name>A0A3B0RPS9_9ZZZZ</name>
<evidence type="ECO:0000256" key="6">
    <source>
        <dbReference type="ARBA" id="ARBA00023180"/>
    </source>
</evidence>
<keyword evidence="6" id="KW-0325">Glycoprotein</keyword>
<dbReference type="PANTHER" id="PTHR33146:SF26">
    <property type="entry name" value="ENDONUCLEASE 4"/>
    <property type="match status" value="1"/>
</dbReference>
<proteinExistence type="predicted"/>
<evidence type="ECO:0000256" key="5">
    <source>
        <dbReference type="ARBA" id="ARBA00023157"/>
    </source>
</evidence>
<evidence type="ECO:0000256" key="2">
    <source>
        <dbReference type="ARBA" id="ARBA00022723"/>
    </source>
</evidence>
<dbReference type="Pfam" id="PF02265">
    <property type="entry name" value="S1-P1_nuclease"/>
    <property type="match status" value="1"/>
</dbReference>
<reference evidence="7" key="1">
    <citation type="submission" date="2018-06" db="EMBL/GenBank/DDBJ databases">
        <authorList>
            <person name="Zhirakovskaya E."/>
        </authorList>
    </citation>
    <scope>NUCLEOTIDE SEQUENCE</scope>
</reference>
<evidence type="ECO:0000256" key="1">
    <source>
        <dbReference type="ARBA" id="ARBA00022722"/>
    </source>
</evidence>
<evidence type="ECO:0000313" key="7">
    <source>
        <dbReference type="EMBL" id="VAV95320.1"/>
    </source>
</evidence>
<evidence type="ECO:0000256" key="4">
    <source>
        <dbReference type="ARBA" id="ARBA00022801"/>
    </source>
</evidence>
<organism evidence="7">
    <name type="scientific">hydrothermal vent metagenome</name>
    <dbReference type="NCBI Taxonomy" id="652676"/>
    <lineage>
        <taxon>unclassified sequences</taxon>
        <taxon>metagenomes</taxon>
        <taxon>ecological metagenomes</taxon>
    </lineage>
</organism>
<gene>
    <name evidence="7" type="ORF">MNBD_ALPHA06-54</name>
</gene>
<protein>
    <submittedName>
        <fullName evidence="7">Endonuclease</fullName>
    </submittedName>
</protein>
<dbReference type="AlphaFoldDB" id="A0A3B0RPS9"/>
<dbReference type="Gene3D" id="1.10.575.10">
    <property type="entry name" value="P1 Nuclease"/>
    <property type="match status" value="1"/>
</dbReference>
<keyword evidence="5" id="KW-1015">Disulfide bond</keyword>
<evidence type="ECO:0000256" key="3">
    <source>
        <dbReference type="ARBA" id="ARBA00022759"/>
    </source>
</evidence>
<accession>A0A3B0RPS9</accession>
<dbReference type="PANTHER" id="PTHR33146">
    <property type="entry name" value="ENDONUCLEASE 4"/>
    <property type="match status" value="1"/>
</dbReference>
<dbReference type="CDD" id="cd11010">
    <property type="entry name" value="S1-P1_nuclease"/>
    <property type="match status" value="1"/>
</dbReference>
<dbReference type="GO" id="GO:0004519">
    <property type="term" value="F:endonuclease activity"/>
    <property type="evidence" value="ECO:0007669"/>
    <property type="project" value="UniProtKB-KW"/>
</dbReference>
<dbReference type="EMBL" id="UOEE01000200">
    <property type="protein sequence ID" value="VAV95320.1"/>
    <property type="molecule type" value="Genomic_DNA"/>
</dbReference>
<dbReference type="InterPro" id="IPR003154">
    <property type="entry name" value="S1/P1nuclease"/>
</dbReference>
<sequence length="261" mass="29207">MYKIILTSLILANFAVPAHAWGPTGHRVTGALAEPLLSHHARAEVQKILGVEGLSEVSTWPDFMGSSPEPFWQKTARPFHYVTIPDGKTYAEVGAPPEGNAITALESFAKTLKDPTASSAEKALALRFTIHLVGDLHQPLHAGNGTDRGGNNFKVMFFEEMSNLHAVWDYGMIDRERLSYTEKAAWLRAKITHGQVANWFDPDPLVWIEESAQIRKTIYPDNRILSWKYPYEHMAQVNLRLSQSGVRLAAYLNALYPNTPK</sequence>